<comment type="caution">
    <text evidence="1">The sequence shown here is derived from an EMBL/GenBank/DDBJ whole genome shotgun (WGS) entry which is preliminary data.</text>
</comment>
<name>A0ABS9VUZ6_9BIFI</name>
<dbReference type="Proteomes" id="UP000710815">
    <property type="component" value="Unassembled WGS sequence"/>
</dbReference>
<evidence type="ECO:0000313" key="2">
    <source>
        <dbReference type="Proteomes" id="UP000710815"/>
    </source>
</evidence>
<reference evidence="1 2" key="1">
    <citation type="journal article" date="2021" name="Environ. Microbiol.">
        <title>Genetic insights into the dark matter of the mammalian gut microbiota through targeted genome reconstruction.</title>
        <authorList>
            <person name="Lugli G.A."/>
            <person name="Alessandri G."/>
            <person name="Milani C."/>
            <person name="Viappiani A."/>
            <person name="Fontana F."/>
            <person name="Tarracchini C."/>
            <person name="Mancabelli L."/>
            <person name="Argentini C."/>
            <person name="Ruiz L."/>
            <person name="Margolles A."/>
            <person name="van Sinderen D."/>
            <person name="Turroni F."/>
            <person name="Ventura M."/>
        </authorList>
    </citation>
    <scope>NUCLEOTIDE SEQUENCE [LARGE SCALE GENOMIC DNA]</scope>
    <source>
        <strain evidence="1 2">MA1</strain>
    </source>
</reference>
<gene>
    <name evidence="1" type="ORF">JS533_005660</name>
</gene>
<dbReference type="RefSeq" id="WP_241513479.1">
    <property type="nucleotide sequence ID" value="NZ_JAFEJT020000017.1"/>
</dbReference>
<evidence type="ECO:0000313" key="1">
    <source>
        <dbReference type="EMBL" id="MCH9275756.1"/>
    </source>
</evidence>
<protein>
    <submittedName>
        <fullName evidence="1">Uncharacterized protein</fullName>
    </submittedName>
</protein>
<keyword evidence="2" id="KW-1185">Reference proteome</keyword>
<dbReference type="EMBL" id="JAFEJT020000017">
    <property type="protein sequence ID" value="MCH9275756.1"/>
    <property type="molecule type" value="Genomic_DNA"/>
</dbReference>
<reference evidence="1 2" key="2">
    <citation type="journal article" date="2021" name="Syst. Appl. Microbiol.">
        <title>Phylogenetic classification of ten novel species belonging to the genus Bifidobacterium comprising B. phasiani sp. nov., B. pongonis sp. nov., B. saguinibicoloris sp. nov., B. colobi sp. nov., B. simiiventris sp. nov., B. santillanense sp. nov., B. miconis sp. nov., B. amazonense sp. nov., B. pluvialisilvae sp. nov., and B. miconisargentati sp. nov.</title>
        <authorList>
            <person name="Lugli G.A."/>
            <person name="Calvete-Torre I."/>
            <person name="Alessandri G."/>
            <person name="Milani C."/>
            <person name="Turroni F."/>
            <person name="Laiolo P."/>
            <person name="Ossiprandi M.C."/>
            <person name="Margolles A."/>
            <person name="Ruiz L."/>
            <person name="Ventura M."/>
        </authorList>
    </citation>
    <scope>NUCLEOTIDE SEQUENCE [LARGE SCALE GENOMIC DNA]</scope>
    <source>
        <strain evidence="1 2">MA1</strain>
    </source>
</reference>
<sequence>MVKLVDLYTVDKDSAEYDYLRLCDAPLPQDVLEFLGKSSEAEPGAVPSPREQVYA</sequence>
<organism evidence="1 2">
    <name type="scientific">Bifidobacterium amazonense</name>
    <dbReference type="NCBI Taxonomy" id="2809027"/>
    <lineage>
        <taxon>Bacteria</taxon>
        <taxon>Bacillati</taxon>
        <taxon>Actinomycetota</taxon>
        <taxon>Actinomycetes</taxon>
        <taxon>Bifidobacteriales</taxon>
        <taxon>Bifidobacteriaceae</taxon>
        <taxon>Bifidobacterium</taxon>
    </lineage>
</organism>
<accession>A0ABS9VUZ6</accession>
<proteinExistence type="predicted"/>